<feature type="region of interest" description="Disordered" evidence="6">
    <location>
        <begin position="209"/>
        <end position="231"/>
    </location>
</feature>
<dbReference type="AlphaFoldDB" id="A0AAV5RC78"/>
<organism evidence="8 9">
    <name type="scientific">Starmerella bacillaris</name>
    <name type="common">Yeast</name>
    <name type="synonym">Candida zemplinina</name>
    <dbReference type="NCBI Taxonomy" id="1247836"/>
    <lineage>
        <taxon>Eukaryota</taxon>
        <taxon>Fungi</taxon>
        <taxon>Dikarya</taxon>
        <taxon>Ascomycota</taxon>
        <taxon>Saccharomycotina</taxon>
        <taxon>Dipodascomycetes</taxon>
        <taxon>Dipodascales</taxon>
        <taxon>Trichomonascaceae</taxon>
        <taxon>Starmerella</taxon>
    </lineage>
</organism>
<feature type="compositionally biased region" description="Polar residues" evidence="6">
    <location>
        <begin position="1"/>
        <end position="19"/>
    </location>
</feature>
<feature type="compositionally biased region" description="Polar residues" evidence="6">
    <location>
        <begin position="216"/>
        <end position="231"/>
    </location>
</feature>
<evidence type="ECO:0000256" key="4">
    <source>
        <dbReference type="ARBA" id="ARBA00023132"/>
    </source>
</evidence>
<gene>
    <name evidence="8" type="ORF">DASB73_000370</name>
</gene>
<feature type="region of interest" description="Disordered" evidence="6">
    <location>
        <begin position="553"/>
        <end position="606"/>
    </location>
</feature>
<dbReference type="GO" id="GO:0006607">
    <property type="term" value="P:NLS-bearing protein import into nucleus"/>
    <property type="evidence" value="ECO:0007669"/>
    <property type="project" value="TreeGrafter"/>
</dbReference>
<evidence type="ECO:0000256" key="3">
    <source>
        <dbReference type="ARBA" id="ARBA00022448"/>
    </source>
</evidence>
<keyword evidence="5" id="KW-0539">Nucleus</keyword>
<evidence type="ECO:0000313" key="9">
    <source>
        <dbReference type="Proteomes" id="UP001362899"/>
    </source>
</evidence>
<dbReference type="GO" id="GO:0006999">
    <property type="term" value="P:nuclear pore organization"/>
    <property type="evidence" value="ECO:0007669"/>
    <property type="project" value="TreeGrafter"/>
</dbReference>
<dbReference type="InterPro" id="IPR025712">
    <property type="entry name" value="Nup54_alpha-helical_dom"/>
</dbReference>
<proteinExistence type="predicted"/>
<name>A0AAV5RC78_STABA</name>
<feature type="compositionally biased region" description="Polar residues" evidence="6">
    <location>
        <begin position="583"/>
        <end position="600"/>
    </location>
</feature>
<comment type="caution">
    <text evidence="8">The sequence shown here is derived from an EMBL/GenBank/DDBJ whole genome shotgun (WGS) entry which is preliminary data.</text>
</comment>
<feature type="compositionally biased region" description="Low complexity" evidence="6">
    <location>
        <begin position="317"/>
        <end position="327"/>
    </location>
</feature>
<feature type="domain" description="Nucleoporin Nup54 alpha-helical" evidence="7">
    <location>
        <begin position="69"/>
        <end position="204"/>
    </location>
</feature>
<reference evidence="8 9" key="1">
    <citation type="journal article" date="2023" name="Elife">
        <title>Identification of key yeast species and microbe-microbe interactions impacting larval growth of Drosophila in the wild.</title>
        <authorList>
            <person name="Mure A."/>
            <person name="Sugiura Y."/>
            <person name="Maeda R."/>
            <person name="Honda K."/>
            <person name="Sakurai N."/>
            <person name="Takahashi Y."/>
            <person name="Watada M."/>
            <person name="Katoh T."/>
            <person name="Gotoh A."/>
            <person name="Gotoh Y."/>
            <person name="Taniguchi I."/>
            <person name="Nakamura K."/>
            <person name="Hayashi T."/>
            <person name="Katayama T."/>
            <person name="Uemura T."/>
            <person name="Hattori Y."/>
        </authorList>
    </citation>
    <scope>NUCLEOTIDE SEQUENCE [LARGE SCALE GENOMIC DNA]</scope>
    <source>
        <strain evidence="8 9">SB-73</strain>
    </source>
</reference>
<dbReference type="Pfam" id="PF13634">
    <property type="entry name" value="Nucleoporin_FG"/>
    <property type="match status" value="2"/>
</dbReference>
<dbReference type="GO" id="GO:0017056">
    <property type="term" value="F:structural constituent of nuclear pore"/>
    <property type="evidence" value="ECO:0007669"/>
    <property type="project" value="TreeGrafter"/>
</dbReference>
<dbReference type="GO" id="GO:0036228">
    <property type="term" value="P:protein localization to nuclear inner membrane"/>
    <property type="evidence" value="ECO:0007669"/>
    <property type="project" value="TreeGrafter"/>
</dbReference>
<evidence type="ECO:0000256" key="1">
    <source>
        <dbReference type="ARBA" id="ARBA00004567"/>
    </source>
</evidence>
<dbReference type="Pfam" id="PF13874">
    <property type="entry name" value="Nup54"/>
    <property type="match status" value="1"/>
</dbReference>
<keyword evidence="9" id="KW-1185">Reference proteome</keyword>
<keyword evidence="4" id="KW-0509">mRNA transport</keyword>
<dbReference type="GO" id="GO:0044613">
    <property type="term" value="C:nuclear pore central transport channel"/>
    <property type="evidence" value="ECO:0007669"/>
    <property type="project" value="TreeGrafter"/>
</dbReference>
<evidence type="ECO:0000313" key="8">
    <source>
        <dbReference type="EMBL" id="GMM49079.1"/>
    </source>
</evidence>
<keyword evidence="4" id="KW-0906">Nuclear pore complex</keyword>
<evidence type="ECO:0000259" key="7">
    <source>
        <dbReference type="Pfam" id="PF13874"/>
    </source>
</evidence>
<dbReference type="PANTHER" id="PTHR13000:SF0">
    <property type="entry name" value="NUCLEOPORIN P54"/>
    <property type="match status" value="1"/>
</dbReference>
<sequence>MSASFSWSKASDTHGTATAPSVDAKQSVPVMDQLQRVYDAWNPQSPNCAFQYYFYNTVTPEQAQQYVMPPGQDPQKWERAMLSRPDSNSIPVLAIGFTDLEKRISLQASQVNAYRVRMHEINDKLVELSNRHDLHTTVKLLEMRERHMKLARRVLDLAVTTQVRSNDGKPLNSKEELFKSKALTQMKKIDDPSVYGSLSEAWARVSRLKEQKSTREGSNGLSQPSETTTLNWEDNQEQLELIVKVLAAQQKGITLLAQVVQDDTQKLDEELGLVPRKPKQLMDGAINVAPQAFATQVPQNQTQSAQSQKRIQPLSFQNQNTQQQPQPGLFGKPISSSSASGTGLFGGSATSSGTTAVTNTSVNASSGLFGTSNSANNNNASTSGGLFGSSSSGLFSDKKTTPGTTAGSGLFGNSQTNSAINSNGGIFGNAANINANANTNTNTNTNINGNTGLFGSNNTTSITNTAVNGNGPSLFGGASSAAPGLFGATSNAPSATSTTATSGSLFGANNNTTNSNGGLFGANVNSANTGLFGQNKPGGISATPAGNIFGGSNSTAPAPFGQNSTMTPNTATAGGLFGAKPASMSTSGTFGQPAPSSFGTGFTFGK</sequence>
<evidence type="ECO:0000256" key="2">
    <source>
        <dbReference type="ARBA" id="ARBA00004620"/>
    </source>
</evidence>
<dbReference type="Proteomes" id="UP001362899">
    <property type="component" value="Unassembled WGS sequence"/>
</dbReference>
<dbReference type="EMBL" id="BTGC01000001">
    <property type="protein sequence ID" value="GMM49079.1"/>
    <property type="molecule type" value="Genomic_DNA"/>
</dbReference>
<keyword evidence="4" id="KW-0653">Protein transport</keyword>
<evidence type="ECO:0000256" key="5">
    <source>
        <dbReference type="ARBA" id="ARBA00023242"/>
    </source>
</evidence>
<dbReference type="InterPro" id="IPR024864">
    <property type="entry name" value="Nup54/Nup57/Nup44"/>
</dbReference>
<comment type="subcellular location">
    <subcellularLocation>
        <location evidence="2">Nucleus membrane</location>
        <topology evidence="2">Peripheral membrane protein</topology>
        <orientation evidence="2">Nucleoplasmic side</orientation>
    </subcellularLocation>
    <subcellularLocation>
        <location evidence="1">Nucleus</location>
        <location evidence="1">Nuclear pore complex</location>
    </subcellularLocation>
</comment>
<dbReference type="InterPro" id="IPR025574">
    <property type="entry name" value="Nucleoporin_FG_rpt"/>
</dbReference>
<feature type="region of interest" description="Disordered" evidence="6">
    <location>
        <begin position="317"/>
        <end position="354"/>
    </location>
</feature>
<evidence type="ECO:0000256" key="6">
    <source>
        <dbReference type="SAM" id="MobiDB-lite"/>
    </source>
</evidence>
<feature type="compositionally biased region" description="Polar residues" evidence="6">
    <location>
        <begin position="553"/>
        <end position="572"/>
    </location>
</feature>
<feature type="compositionally biased region" description="Low complexity" evidence="6">
    <location>
        <begin position="335"/>
        <end position="354"/>
    </location>
</feature>
<protein>
    <submittedName>
        <fullName evidence="8">FG-nucleoporin</fullName>
    </submittedName>
</protein>
<dbReference type="PANTHER" id="PTHR13000">
    <property type="entry name" value="NUCLEOPORIN P54"/>
    <property type="match status" value="1"/>
</dbReference>
<accession>A0AAV5RC78</accession>
<dbReference type="GO" id="GO:0031965">
    <property type="term" value="C:nuclear membrane"/>
    <property type="evidence" value="ECO:0007669"/>
    <property type="project" value="UniProtKB-SubCell"/>
</dbReference>
<dbReference type="Gene3D" id="1.20.5.490">
    <property type="entry name" value="Single helix bin"/>
    <property type="match status" value="1"/>
</dbReference>
<feature type="region of interest" description="Disordered" evidence="6">
    <location>
        <begin position="1"/>
        <end position="23"/>
    </location>
</feature>
<keyword evidence="4" id="KW-0811">Translocation</keyword>
<keyword evidence="3" id="KW-0813">Transport</keyword>